<gene>
    <name evidence="1" type="primary">citG</name>
    <name evidence="1" type="ORF">NKHFGJIK_00012</name>
</gene>
<dbReference type="PANTHER" id="PTHR42280:SF1">
    <property type="entry name" value="CITG FAMILY PROTEIN"/>
    <property type="match status" value="1"/>
</dbReference>
<protein>
    <submittedName>
        <fullName evidence="1">2-(5''-triphosphoribosyl)-3'-dephosphocoenzyme-A synthase</fullName>
        <ecNumber evidence="1">2.4.2.52</ecNumber>
    </submittedName>
</protein>
<dbReference type="InterPro" id="IPR002736">
    <property type="entry name" value="CitG"/>
</dbReference>
<keyword evidence="1" id="KW-0808">Transferase</keyword>
<dbReference type="GO" id="GO:0046917">
    <property type="term" value="F:triphosphoribosyl-dephospho-CoA synthase activity"/>
    <property type="evidence" value="ECO:0007669"/>
    <property type="project" value="UniProtKB-EC"/>
</dbReference>
<organism evidence="1">
    <name type="scientific">Candidatus Methanogaster sp. ANME-2c ERB4</name>
    <dbReference type="NCBI Taxonomy" id="2759911"/>
    <lineage>
        <taxon>Archaea</taxon>
        <taxon>Methanobacteriati</taxon>
        <taxon>Methanobacteriota</taxon>
        <taxon>Stenosarchaea group</taxon>
        <taxon>Methanomicrobia</taxon>
        <taxon>Methanosarcinales</taxon>
        <taxon>ANME-2 cluster</taxon>
        <taxon>Candidatus Methanogasteraceae</taxon>
        <taxon>Candidatus Methanogaster</taxon>
    </lineage>
</organism>
<dbReference type="AlphaFoldDB" id="A0A7G9YKK0"/>
<sequence length="282" mass="31012">MNDPSHLARCAQLAMVLEVAAHPKPGNVDRDHDFPDTTFEHFLASAVGTYPVLEKAARSHTGAGALIRAAAEESLRWQRGGNTHFGAFVLLIPLLMAAGSKTQASKIVLDTTSEDAVEFYRAFSIADVRIDSVPDFDLGESNSADRIREGGVKLFDLMKLSADHDLIANEWVSGFERTNWCAYMIAKKADTMSINDAIVCTFLRMLAETPDTFIRTKFGRDKSIEISERASEVIRGSRDLASIKSEVHEFDERLIREKANPGSTADIIIGGLFVALVRGLRV</sequence>
<dbReference type="Gene3D" id="1.10.4200.10">
    <property type="entry name" value="Triphosphoribosyl-dephospho-CoA protein"/>
    <property type="match status" value="1"/>
</dbReference>
<dbReference type="EMBL" id="MT631353">
    <property type="protein sequence ID" value="QNO48534.1"/>
    <property type="molecule type" value="Genomic_DNA"/>
</dbReference>
<dbReference type="Pfam" id="PF01874">
    <property type="entry name" value="CitG"/>
    <property type="match status" value="1"/>
</dbReference>
<dbReference type="GO" id="GO:0005524">
    <property type="term" value="F:ATP binding"/>
    <property type="evidence" value="ECO:0007669"/>
    <property type="project" value="InterPro"/>
</dbReference>
<dbReference type="EC" id="2.4.2.52" evidence="1"/>
<evidence type="ECO:0000313" key="1">
    <source>
        <dbReference type="EMBL" id="QNO48534.1"/>
    </source>
</evidence>
<proteinExistence type="predicted"/>
<accession>A0A7G9YKK0</accession>
<reference evidence="1" key="1">
    <citation type="submission" date="2020-06" db="EMBL/GenBank/DDBJ databases">
        <title>Unique genomic features of the anaerobic methanotrophic archaea.</title>
        <authorList>
            <person name="Chadwick G.L."/>
            <person name="Skennerton C.T."/>
            <person name="Laso-Perez R."/>
            <person name="Leu A.O."/>
            <person name="Speth D.R."/>
            <person name="Yu H."/>
            <person name="Morgan-Lang C."/>
            <person name="Hatzenpichler R."/>
            <person name="Goudeau D."/>
            <person name="Malmstrom R."/>
            <person name="Brazelton W.J."/>
            <person name="Woyke T."/>
            <person name="Hallam S.J."/>
            <person name="Tyson G.W."/>
            <person name="Wegener G."/>
            <person name="Boetius A."/>
            <person name="Orphan V."/>
        </authorList>
    </citation>
    <scope>NUCLEOTIDE SEQUENCE</scope>
</reference>
<keyword evidence="1" id="KW-0328">Glycosyltransferase</keyword>
<dbReference type="GO" id="GO:0016757">
    <property type="term" value="F:glycosyltransferase activity"/>
    <property type="evidence" value="ECO:0007669"/>
    <property type="project" value="UniProtKB-KW"/>
</dbReference>
<name>A0A7G9YKK0_9EURY</name>
<dbReference type="PANTHER" id="PTHR42280">
    <property type="entry name" value="CITG FAMILY PROTEIN"/>
    <property type="match status" value="1"/>
</dbReference>